<comment type="caution">
    <text evidence="1">The sequence shown here is derived from an EMBL/GenBank/DDBJ whole genome shotgun (WGS) entry which is preliminary data.</text>
</comment>
<gene>
    <name evidence="1" type="ORF">F5144DRAFT_85175</name>
</gene>
<reference evidence="1 2" key="1">
    <citation type="journal article" date="2021" name="Nat. Commun.">
        <title>Genetic determinants of endophytism in the Arabidopsis root mycobiome.</title>
        <authorList>
            <person name="Mesny F."/>
            <person name="Miyauchi S."/>
            <person name="Thiergart T."/>
            <person name="Pickel B."/>
            <person name="Atanasova L."/>
            <person name="Karlsson M."/>
            <person name="Huettel B."/>
            <person name="Barry K.W."/>
            <person name="Haridas S."/>
            <person name="Chen C."/>
            <person name="Bauer D."/>
            <person name="Andreopoulos W."/>
            <person name="Pangilinan J."/>
            <person name="LaButti K."/>
            <person name="Riley R."/>
            <person name="Lipzen A."/>
            <person name="Clum A."/>
            <person name="Drula E."/>
            <person name="Henrissat B."/>
            <person name="Kohler A."/>
            <person name="Grigoriev I.V."/>
            <person name="Martin F.M."/>
            <person name="Hacquard S."/>
        </authorList>
    </citation>
    <scope>NUCLEOTIDE SEQUENCE [LARGE SCALE GENOMIC DNA]</scope>
    <source>
        <strain evidence="1 2">MPI-SDFR-AT-0079</strain>
    </source>
</reference>
<keyword evidence="2" id="KW-1185">Reference proteome</keyword>
<dbReference type="Proteomes" id="UP000724584">
    <property type="component" value="Unassembled WGS sequence"/>
</dbReference>
<proteinExistence type="predicted"/>
<sequence>MPSQFEKQSYWQRRFASETSFEWLTSSATFMETISPYLEHLPSSIKILHLGSGTSDLHTHLRQRSFSDVTNIDYEPLALERGQQLENDRFGNVRTKYAVADATRLELGEKYGLVIDKSTADAIACGGDNAVFSMAEGVCRSLDDNGFWISLSYSPWRFEHVQSLFNVEVISKLPTPKHKLNDPDIFHYCYLLRPRTGATLTDLVRN</sequence>
<accession>A0ACB7PSG1</accession>
<organism evidence="1 2">
    <name type="scientific">Chaetomium tenue</name>
    <dbReference type="NCBI Taxonomy" id="1854479"/>
    <lineage>
        <taxon>Eukaryota</taxon>
        <taxon>Fungi</taxon>
        <taxon>Dikarya</taxon>
        <taxon>Ascomycota</taxon>
        <taxon>Pezizomycotina</taxon>
        <taxon>Sordariomycetes</taxon>
        <taxon>Sordariomycetidae</taxon>
        <taxon>Sordariales</taxon>
        <taxon>Chaetomiaceae</taxon>
        <taxon>Chaetomium</taxon>
    </lineage>
</organism>
<protein>
    <submittedName>
        <fullName evidence="1">S-adenosyl-L-methionine-dependent methyltransferase</fullName>
    </submittedName>
</protein>
<keyword evidence="1" id="KW-0489">Methyltransferase</keyword>
<dbReference type="EMBL" id="JAGIZQ010000001">
    <property type="protein sequence ID" value="KAH6651406.1"/>
    <property type="molecule type" value="Genomic_DNA"/>
</dbReference>
<evidence type="ECO:0000313" key="2">
    <source>
        <dbReference type="Proteomes" id="UP000724584"/>
    </source>
</evidence>
<evidence type="ECO:0000313" key="1">
    <source>
        <dbReference type="EMBL" id="KAH6651406.1"/>
    </source>
</evidence>
<name>A0ACB7PSG1_9PEZI</name>
<keyword evidence="1" id="KW-0808">Transferase</keyword>